<evidence type="ECO:0000313" key="1">
    <source>
        <dbReference type="EMBL" id="KAH7917008.1"/>
    </source>
</evidence>
<keyword evidence="2" id="KW-1185">Reference proteome</keyword>
<organism evidence="1 2">
    <name type="scientific">Leucogyrophana mollusca</name>
    <dbReference type="NCBI Taxonomy" id="85980"/>
    <lineage>
        <taxon>Eukaryota</taxon>
        <taxon>Fungi</taxon>
        <taxon>Dikarya</taxon>
        <taxon>Basidiomycota</taxon>
        <taxon>Agaricomycotina</taxon>
        <taxon>Agaricomycetes</taxon>
        <taxon>Agaricomycetidae</taxon>
        <taxon>Boletales</taxon>
        <taxon>Boletales incertae sedis</taxon>
        <taxon>Leucogyrophana</taxon>
    </lineage>
</organism>
<dbReference type="Proteomes" id="UP000790709">
    <property type="component" value="Unassembled WGS sequence"/>
</dbReference>
<name>A0ACB8AWT0_9AGAM</name>
<proteinExistence type="predicted"/>
<gene>
    <name evidence="1" type="ORF">BV22DRAFT_1052755</name>
</gene>
<sequence length="282" mass="30865">MWGGAKVIEASNEVPLDSIDDLPCIKDSSNGTQVSKFTRSDKGKKDRSTMMKVLLTIELVVSNAAFVTAEERCVPEDFIHHSRGEELLTGVDDSQNAFTSSCKCFDTLGPRSSRAFKLLLKLSDSTGIDVVMVISVQMEMVYRRADISFVEQSVSCPNNITLMVVVIELIGGSVKYGYVRCMLLDFIFANWWASNLHKRVEGVREGGVNAGGNAVVVVGVDDVGGLVACVLELARKQTLRCHAPKVFGSENMDYGRTYHSKYSAGQSPFINSLSKRSSLAIF</sequence>
<evidence type="ECO:0000313" key="2">
    <source>
        <dbReference type="Proteomes" id="UP000790709"/>
    </source>
</evidence>
<reference evidence="1" key="1">
    <citation type="journal article" date="2021" name="New Phytol.">
        <title>Evolutionary innovations through gain and loss of genes in the ectomycorrhizal Boletales.</title>
        <authorList>
            <person name="Wu G."/>
            <person name="Miyauchi S."/>
            <person name="Morin E."/>
            <person name="Kuo A."/>
            <person name="Drula E."/>
            <person name="Varga T."/>
            <person name="Kohler A."/>
            <person name="Feng B."/>
            <person name="Cao Y."/>
            <person name="Lipzen A."/>
            <person name="Daum C."/>
            <person name="Hundley H."/>
            <person name="Pangilinan J."/>
            <person name="Johnson J."/>
            <person name="Barry K."/>
            <person name="LaButti K."/>
            <person name="Ng V."/>
            <person name="Ahrendt S."/>
            <person name="Min B."/>
            <person name="Choi I.G."/>
            <person name="Park H."/>
            <person name="Plett J.M."/>
            <person name="Magnuson J."/>
            <person name="Spatafora J.W."/>
            <person name="Nagy L.G."/>
            <person name="Henrissat B."/>
            <person name="Grigoriev I.V."/>
            <person name="Yang Z.L."/>
            <person name="Xu J."/>
            <person name="Martin F.M."/>
        </authorList>
    </citation>
    <scope>NUCLEOTIDE SEQUENCE</scope>
    <source>
        <strain evidence="1">KUC20120723A-06</strain>
    </source>
</reference>
<protein>
    <submittedName>
        <fullName evidence="1">Uncharacterized protein</fullName>
    </submittedName>
</protein>
<comment type="caution">
    <text evidence="1">The sequence shown here is derived from an EMBL/GenBank/DDBJ whole genome shotgun (WGS) entry which is preliminary data.</text>
</comment>
<accession>A0ACB8AWT0</accession>
<dbReference type="EMBL" id="MU267358">
    <property type="protein sequence ID" value="KAH7917008.1"/>
    <property type="molecule type" value="Genomic_DNA"/>
</dbReference>
<feature type="non-terminal residue" evidence="1">
    <location>
        <position position="282"/>
    </location>
</feature>